<evidence type="ECO:0008006" key="3">
    <source>
        <dbReference type="Google" id="ProtNLM"/>
    </source>
</evidence>
<sequence length="107" mass="12181">MDFYNSIQDTELKKAEGCFAYRNGSTAKGLWENMLQHSTCQSPRTDCKDLIAMLKDPYVRPSFTTELDAIKSLLICFPDFKISHIPRAQNISCKRRSYSGSEASFTN</sequence>
<evidence type="ECO:0000313" key="2">
    <source>
        <dbReference type="Proteomes" id="UP000823674"/>
    </source>
</evidence>
<organism evidence="1 2">
    <name type="scientific">Brassica rapa subsp. trilocularis</name>
    <dbReference type="NCBI Taxonomy" id="1813537"/>
    <lineage>
        <taxon>Eukaryota</taxon>
        <taxon>Viridiplantae</taxon>
        <taxon>Streptophyta</taxon>
        <taxon>Embryophyta</taxon>
        <taxon>Tracheophyta</taxon>
        <taxon>Spermatophyta</taxon>
        <taxon>Magnoliopsida</taxon>
        <taxon>eudicotyledons</taxon>
        <taxon>Gunneridae</taxon>
        <taxon>Pentapetalae</taxon>
        <taxon>rosids</taxon>
        <taxon>malvids</taxon>
        <taxon>Brassicales</taxon>
        <taxon>Brassicaceae</taxon>
        <taxon>Brassiceae</taxon>
        <taxon>Brassica</taxon>
    </lineage>
</organism>
<name>A0ABQ7LRR8_BRACM</name>
<accession>A0ABQ7LRR8</accession>
<proteinExistence type="predicted"/>
<gene>
    <name evidence="1" type="primary">A08g502670.1_BraROA</name>
    <name evidence="1" type="ORF">IGI04_029992</name>
</gene>
<comment type="caution">
    <text evidence="1">The sequence shown here is derived from an EMBL/GenBank/DDBJ whole genome shotgun (WGS) entry which is preliminary data.</text>
</comment>
<dbReference type="EMBL" id="JADBGQ010000007">
    <property type="protein sequence ID" value="KAG5388451.1"/>
    <property type="molecule type" value="Genomic_DNA"/>
</dbReference>
<dbReference type="Proteomes" id="UP000823674">
    <property type="component" value="Chromosome A08"/>
</dbReference>
<reference evidence="1 2" key="1">
    <citation type="submission" date="2021-03" db="EMBL/GenBank/DDBJ databases">
        <authorList>
            <person name="King G.J."/>
            <person name="Bancroft I."/>
            <person name="Baten A."/>
            <person name="Bloomfield J."/>
            <person name="Borpatragohain P."/>
            <person name="He Z."/>
            <person name="Irish N."/>
            <person name="Irwin J."/>
            <person name="Liu K."/>
            <person name="Mauleon R.P."/>
            <person name="Moore J."/>
            <person name="Morris R."/>
            <person name="Ostergaard L."/>
            <person name="Wang B."/>
            <person name="Wells R."/>
        </authorList>
    </citation>
    <scope>NUCLEOTIDE SEQUENCE [LARGE SCALE GENOMIC DNA]</scope>
    <source>
        <strain evidence="1">R-o-18</strain>
        <tissue evidence="1">Leaf</tissue>
    </source>
</reference>
<keyword evidence="2" id="KW-1185">Reference proteome</keyword>
<protein>
    <recommendedName>
        <fullName evidence="3">RNase H type-1 domain-containing protein</fullName>
    </recommendedName>
</protein>
<evidence type="ECO:0000313" key="1">
    <source>
        <dbReference type="EMBL" id="KAG5388451.1"/>
    </source>
</evidence>